<dbReference type="RefSeq" id="WP_377112674.1">
    <property type="nucleotide sequence ID" value="NZ_JBHTHZ010000003.1"/>
</dbReference>
<evidence type="ECO:0000313" key="3">
    <source>
        <dbReference type="Proteomes" id="UP001597010"/>
    </source>
</evidence>
<reference evidence="3" key="1">
    <citation type="journal article" date="2019" name="Int. J. Syst. Evol. Microbiol.">
        <title>The Global Catalogue of Microorganisms (GCM) 10K type strain sequencing project: providing services to taxonomists for standard genome sequencing and annotation.</title>
        <authorList>
            <consortium name="The Broad Institute Genomics Platform"/>
            <consortium name="The Broad Institute Genome Sequencing Center for Infectious Disease"/>
            <person name="Wu L."/>
            <person name="Ma J."/>
        </authorList>
    </citation>
    <scope>NUCLEOTIDE SEQUENCE [LARGE SCALE GENOMIC DNA]</scope>
    <source>
        <strain evidence="3">CCUG 61484</strain>
    </source>
</reference>
<organism evidence="2 3">
    <name type="scientific">Mucilaginibacter litoreus</name>
    <dbReference type="NCBI Taxonomy" id="1048221"/>
    <lineage>
        <taxon>Bacteria</taxon>
        <taxon>Pseudomonadati</taxon>
        <taxon>Bacteroidota</taxon>
        <taxon>Sphingobacteriia</taxon>
        <taxon>Sphingobacteriales</taxon>
        <taxon>Sphingobacteriaceae</taxon>
        <taxon>Mucilaginibacter</taxon>
    </lineage>
</organism>
<feature type="signal peptide" evidence="1">
    <location>
        <begin position="1"/>
        <end position="19"/>
    </location>
</feature>
<evidence type="ECO:0000313" key="2">
    <source>
        <dbReference type="EMBL" id="MFD0793209.1"/>
    </source>
</evidence>
<gene>
    <name evidence="2" type="ORF">ACFQZX_06240</name>
</gene>
<name>A0ABW3AQU9_9SPHI</name>
<evidence type="ECO:0000256" key="1">
    <source>
        <dbReference type="SAM" id="SignalP"/>
    </source>
</evidence>
<comment type="caution">
    <text evidence="2">The sequence shown here is derived from an EMBL/GenBank/DDBJ whole genome shotgun (WGS) entry which is preliminary data.</text>
</comment>
<sequence length="116" mass="13236">MKALLLWMSIAFLPCLVMAQTPHLTPSKNTNAAEEYCIVKTHSGIFERTLCIDIDRGEGPGFDKRLRDENGSEIRFNSLADALNYMARQGWVYVNTIKDKSDEHPDFLMKRLLTSN</sequence>
<keyword evidence="3" id="KW-1185">Reference proteome</keyword>
<keyword evidence="1" id="KW-0732">Signal</keyword>
<accession>A0ABW3AQU9</accession>
<dbReference type="Proteomes" id="UP001597010">
    <property type="component" value="Unassembled WGS sequence"/>
</dbReference>
<dbReference type="EMBL" id="JBHTHZ010000003">
    <property type="protein sequence ID" value="MFD0793209.1"/>
    <property type="molecule type" value="Genomic_DNA"/>
</dbReference>
<proteinExistence type="predicted"/>
<feature type="chain" id="PRO_5046204000" evidence="1">
    <location>
        <begin position="20"/>
        <end position="116"/>
    </location>
</feature>
<protein>
    <submittedName>
        <fullName evidence="2">Uncharacterized protein</fullName>
    </submittedName>
</protein>